<dbReference type="Pfam" id="PF07729">
    <property type="entry name" value="FCD"/>
    <property type="match status" value="1"/>
</dbReference>
<evidence type="ECO:0000256" key="3">
    <source>
        <dbReference type="ARBA" id="ARBA00023163"/>
    </source>
</evidence>
<dbReference type="CDD" id="cd07377">
    <property type="entry name" value="WHTH_GntR"/>
    <property type="match status" value="1"/>
</dbReference>
<reference evidence="5 6" key="1">
    <citation type="submission" date="2020-08" db="EMBL/GenBank/DDBJ databases">
        <title>Genomic Encyclopedia of Type Strains, Phase IV (KMG-IV): sequencing the most valuable type-strain genomes for metagenomic binning, comparative biology and taxonomic classification.</title>
        <authorList>
            <person name="Goeker M."/>
        </authorList>
    </citation>
    <scope>NUCLEOTIDE SEQUENCE [LARGE SCALE GENOMIC DNA]</scope>
    <source>
        <strain evidence="5 6">DSM 21458</strain>
    </source>
</reference>
<keyword evidence="2 5" id="KW-0238">DNA-binding</keyword>
<dbReference type="EMBL" id="JACHHG010000002">
    <property type="protein sequence ID" value="MBB6097066.1"/>
    <property type="molecule type" value="Genomic_DNA"/>
</dbReference>
<sequence>MFERPNLIRDEVYQHLRRAVLEGDYLPGTRLGETEIGERFGVSRTPIREALQRLVQEGLLEASANKGVRVRTVTPLEARESYAVREVLDGLAAALAARHHTEADAAQLRAALLALEAAEGDYREQTRLDLAFHRAVSQAAHNRILAEQLAGLERTVSLIKHLTRTYNAAPETREQHRAILEAVLARDEDAAREQAQQHVRTFAALVSAQLAHTSSDEN</sequence>
<evidence type="ECO:0000256" key="1">
    <source>
        <dbReference type="ARBA" id="ARBA00023015"/>
    </source>
</evidence>
<accession>A0A841HVX4</accession>
<dbReference type="Gene3D" id="1.20.120.530">
    <property type="entry name" value="GntR ligand-binding domain-like"/>
    <property type="match status" value="1"/>
</dbReference>
<dbReference type="PROSITE" id="PS50949">
    <property type="entry name" value="HTH_GNTR"/>
    <property type="match status" value="1"/>
</dbReference>
<dbReference type="InterPro" id="IPR000524">
    <property type="entry name" value="Tscrpt_reg_HTH_GntR"/>
</dbReference>
<comment type="caution">
    <text evidence="5">The sequence shown here is derived from an EMBL/GenBank/DDBJ whole genome shotgun (WGS) entry which is preliminary data.</text>
</comment>
<dbReference type="PRINTS" id="PR00033">
    <property type="entry name" value="HTHASNC"/>
</dbReference>
<feature type="domain" description="HTH gntR-type" evidence="4">
    <location>
        <begin position="6"/>
        <end position="73"/>
    </location>
</feature>
<protein>
    <submittedName>
        <fullName evidence="5">DNA-binding GntR family transcriptional regulator</fullName>
    </submittedName>
</protein>
<dbReference type="InterPro" id="IPR000485">
    <property type="entry name" value="AsnC-type_HTH_dom"/>
</dbReference>
<keyword evidence="6" id="KW-1185">Reference proteome</keyword>
<keyword evidence="3" id="KW-0804">Transcription</keyword>
<dbReference type="InterPro" id="IPR036388">
    <property type="entry name" value="WH-like_DNA-bd_sf"/>
</dbReference>
<dbReference type="InterPro" id="IPR011711">
    <property type="entry name" value="GntR_C"/>
</dbReference>
<dbReference type="Gene3D" id="1.10.10.10">
    <property type="entry name" value="Winged helix-like DNA-binding domain superfamily/Winged helix DNA-binding domain"/>
    <property type="match status" value="1"/>
</dbReference>
<dbReference type="GO" id="GO:0003700">
    <property type="term" value="F:DNA-binding transcription factor activity"/>
    <property type="evidence" value="ECO:0007669"/>
    <property type="project" value="InterPro"/>
</dbReference>
<dbReference type="Proteomes" id="UP000569951">
    <property type="component" value="Unassembled WGS sequence"/>
</dbReference>
<dbReference type="PANTHER" id="PTHR43537:SF24">
    <property type="entry name" value="GLUCONATE OPERON TRANSCRIPTIONAL REPRESSOR"/>
    <property type="match status" value="1"/>
</dbReference>
<dbReference type="RefSeq" id="WP_183984155.1">
    <property type="nucleotide sequence ID" value="NZ_JACHHG010000002.1"/>
</dbReference>
<dbReference type="SMART" id="SM00895">
    <property type="entry name" value="FCD"/>
    <property type="match status" value="1"/>
</dbReference>
<dbReference type="SUPFAM" id="SSF48008">
    <property type="entry name" value="GntR ligand-binding domain-like"/>
    <property type="match status" value="1"/>
</dbReference>
<dbReference type="PRINTS" id="PR00035">
    <property type="entry name" value="HTHGNTR"/>
</dbReference>
<dbReference type="GO" id="GO:0043565">
    <property type="term" value="F:sequence-specific DNA binding"/>
    <property type="evidence" value="ECO:0007669"/>
    <property type="project" value="InterPro"/>
</dbReference>
<dbReference type="Pfam" id="PF00392">
    <property type="entry name" value="GntR"/>
    <property type="match status" value="1"/>
</dbReference>
<name>A0A841HVX4_9DEIO</name>
<dbReference type="AlphaFoldDB" id="A0A841HVX4"/>
<dbReference type="SUPFAM" id="SSF46785">
    <property type="entry name" value="Winged helix' DNA-binding domain"/>
    <property type="match status" value="1"/>
</dbReference>
<evidence type="ECO:0000313" key="5">
    <source>
        <dbReference type="EMBL" id="MBB6097066.1"/>
    </source>
</evidence>
<organism evidence="5 6">
    <name type="scientific">Deinobacterium chartae</name>
    <dbReference type="NCBI Taxonomy" id="521158"/>
    <lineage>
        <taxon>Bacteria</taxon>
        <taxon>Thermotogati</taxon>
        <taxon>Deinococcota</taxon>
        <taxon>Deinococci</taxon>
        <taxon>Deinococcales</taxon>
        <taxon>Deinococcaceae</taxon>
        <taxon>Deinobacterium</taxon>
    </lineage>
</organism>
<evidence type="ECO:0000313" key="6">
    <source>
        <dbReference type="Proteomes" id="UP000569951"/>
    </source>
</evidence>
<keyword evidence="1" id="KW-0805">Transcription regulation</keyword>
<evidence type="ECO:0000259" key="4">
    <source>
        <dbReference type="PROSITE" id="PS50949"/>
    </source>
</evidence>
<dbReference type="InterPro" id="IPR008920">
    <property type="entry name" value="TF_FadR/GntR_C"/>
</dbReference>
<dbReference type="SMART" id="SM00345">
    <property type="entry name" value="HTH_GNTR"/>
    <property type="match status" value="1"/>
</dbReference>
<evidence type="ECO:0000256" key="2">
    <source>
        <dbReference type="ARBA" id="ARBA00023125"/>
    </source>
</evidence>
<dbReference type="PANTHER" id="PTHR43537">
    <property type="entry name" value="TRANSCRIPTIONAL REGULATOR, GNTR FAMILY"/>
    <property type="match status" value="1"/>
</dbReference>
<proteinExistence type="predicted"/>
<dbReference type="InterPro" id="IPR036390">
    <property type="entry name" value="WH_DNA-bd_sf"/>
</dbReference>
<gene>
    <name evidence="5" type="ORF">HNR42_000480</name>
</gene>